<sequence length="107" mass="12208">MKIPVKIFGDTPSSDLLPSQRGDETHTPTQKKGRSRTRLTPLTTSRSADHRLPIHFDMKSYKPLGESNMKFISCVALLSISMASITFNYWDHVLENVINQIWHNIIV</sequence>
<evidence type="ECO:0000256" key="1">
    <source>
        <dbReference type="SAM" id="MobiDB-lite"/>
    </source>
</evidence>
<name>A0AAQ3P598_VIGMU</name>
<proteinExistence type="predicted"/>
<feature type="region of interest" description="Disordered" evidence="1">
    <location>
        <begin position="1"/>
        <end position="44"/>
    </location>
</feature>
<dbReference type="Proteomes" id="UP001374535">
    <property type="component" value="Chromosome 2"/>
</dbReference>
<evidence type="ECO:0000313" key="2">
    <source>
        <dbReference type="EMBL" id="WVZ20937.1"/>
    </source>
</evidence>
<gene>
    <name evidence="2" type="ORF">V8G54_008259</name>
</gene>
<accession>A0AAQ3P598</accession>
<dbReference type="AlphaFoldDB" id="A0AAQ3P598"/>
<organism evidence="2 3">
    <name type="scientific">Vigna mungo</name>
    <name type="common">Black gram</name>
    <name type="synonym">Phaseolus mungo</name>
    <dbReference type="NCBI Taxonomy" id="3915"/>
    <lineage>
        <taxon>Eukaryota</taxon>
        <taxon>Viridiplantae</taxon>
        <taxon>Streptophyta</taxon>
        <taxon>Embryophyta</taxon>
        <taxon>Tracheophyta</taxon>
        <taxon>Spermatophyta</taxon>
        <taxon>Magnoliopsida</taxon>
        <taxon>eudicotyledons</taxon>
        <taxon>Gunneridae</taxon>
        <taxon>Pentapetalae</taxon>
        <taxon>rosids</taxon>
        <taxon>fabids</taxon>
        <taxon>Fabales</taxon>
        <taxon>Fabaceae</taxon>
        <taxon>Papilionoideae</taxon>
        <taxon>50 kb inversion clade</taxon>
        <taxon>NPAAA clade</taxon>
        <taxon>indigoferoid/millettioid clade</taxon>
        <taxon>Phaseoleae</taxon>
        <taxon>Vigna</taxon>
    </lineage>
</organism>
<keyword evidence="3" id="KW-1185">Reference proteome</keyword>
<protein>
    <submittedName>
        <fullName evidence="2">Uncharacterized protein</fullName>
    </submittedName>
</protein>
<evidence type="ECO:0000313" key="3">
    <source>
        <dbReference type="Proteomes" id="UP001374535"/>
    </source>
</evidence>
<dbReference type="EMBL" id="CP144699">
    <property type="protein sequence ID" value="WVZ20937.1"/>
    <property type="molecule type" value="Genomic_DNA"/>
</dbReference>
<reference evidence="2 3" key="1">
    <citation type="journal article" date="2023" name="Life. Sci Alliance">
        <title>Evolutionary insights into 3D genome organization and epigenetic landscape of Vigna mungo.</title>
        <authorList>
            <person name="Junaid A."/>
            <person name="Singh B."/>
            <person name="Bhatia S."/>
        </authorList>
    </citation>
    <scope>NUCLEOTIDE SEQUENCE [LARGE SCALE GENOMIC DNA]</scope>
    <source>
        <strain evidence="2">Urdbean</strain>
    </source>
</reference>